<name>A0A1T4RES2_9ENTE</name>
<organism evidence="1 2">
    <name type="scientific">Pilibacter termitis</name>
    <dbReference type="NCBI Taxonomy" id="263852"/>
    <lineage>
        <taxon>Bacteria</taxon>
        <taxon>Bacillati</taxon>
        <taxon>Bacillota</taxon>
        <taxon>Bacilli</taxon>
        <taxon>Lactobacillales</taxon>
        <taxon>Enterococcaceae</taxon>
        <taxon>Pilibacter</taxon>
    </lineage>
</organism>
<evidence type="ECO:0000313" key="1">
    <source>
        <dbReference type="EMBL" id="SKA14504.1"/>
    </source>
</evidence>
<gene>
    <name evidence="1" type="ORF">SAMN02745116_02572</name>
</gene>
<protein>
    <recommendedName>
        <fullName evidence="3">UDP-N-acetylglucosamine 1-carboxyvinyltransferase</fullName>
    </recommendedName>
</protein>
<dbReference type="EMBL" id="FUXI01000047">
    <property type="protein sequence ID" value="SKA14504.1"/>
    <property type="molecule type" value="Genomic_DNA"/>
</dbReference>
<keyword evidence="2" id="KW-1185">Reference proteome</keyword>
<proteinExistence type="predicted"/>
<evidence type="ECO:0000313" key="2">
    <source>
        <dbReference type="Proteomes" id="UP000190328"/>
    </source>
</evidence>
<sequence>MGFKIISDKDKNGNFIASSDAWTRDKIEELMDKFYPNRVKKREKKEKRVEKMEEGI</sequence>
<reference evidence="1 2" key="1">
    <citation type="submission" date="2017-02" db="EMBL/GenBank/DDBJ databases">
        <authorList>
            <person name="Peterson S.W."/>
        </authorList>
    </citation>
    <scope>NUCLEOTIDE SEQUENCE [LARGE SCALE GENOMIC DNA]</scope>
    <source>
        <strain evidence="1 2">ATCC BAA-1030</strain>
    </source>
</reference>
<evidence type="ECO:0008006" key="3">
    <source>
        <dbReference type="Google" id="ProtNLM"/>
    </source>
</evidence>
<dbReference type="Proteomes" id="UP000190328">
    <property type="component" value="Unassembled WGS sequence"/>
</dbReference>
<dbReference type="RefSeq" id="WP_200806744.1">
    <property type="nucleotide sequence ID" value="NZ_FUXI01000047.1"/>
</dbReference>
<accession>A0A1T4RES2</accession>
<dbReference type="AlphaFoldDB" id="A0A1T4RES2"/>